<dbReference type="NCBIfam" id="TIGR00426">
    <property type="entry name" value="competence protein ComEA helix-hairpin-helix repeat region"/>
    <property type="match status" value="1"/>
</dbReference>
<dbReference type="GO" id="GO:0015628">
    <property type="term" value="P:protein secretion by the type II secretion system"/>
    <property type="evidence" value="ECO:0007669"/>
    <property type="project" value="TreeGrafter"/>
</dbReference>
<proteinExistence type="predicted"/>
<dbReference type="InterPro" id="IPR051675">
    <property type="entry name" value="Endo/Exo/Phosphatase_dom_1"/>
</dbReference>
<dbReference type="Pfam" id="PF12836">
    <property type="entry name" value="HHH_3"/>
    <property type="match status" value="1"/>
</dbReference>
<sequence length="92" mass="9873">MRYLRQLLLLAFLCVSSQFALAGTIDINSANAEVLAAELHGVGAKKAAEIIKYREANGGFKSIEELINVKGIGGTILEKNRGRIVAGVDDEE</sequence>
<dbReference type="AlphaFoldDB" id="A0A3B0ZD65"/>
<dbReference type="InterPro" id="IPR004509">
    <property type="entry name" value="Competence_ComEA_HhH"/>
</dbReference>
<name>A0A3B0ZD65_9ZZZZ</name>
<dbReference type="EMBL" id="UOFQ01000023">
    <property type="protein sequence ID" value="VAW85397.1"/>
    <property type="molecule type" value="Genomic_DNA"/>
</dbReference>
<protein>
    <submittedName>
        <fullName evidence="1">Competence protein ComEA helix-hairpin-helix repeat protein</fullName>
    </submittedName>
</protein>
<dbReference type="Gene3D" id="1.10.150.280">
    <property type="entry name" value="AF1531-like domain"/>
    <property type="match status" value="1"/>
</dbReference>
<dbReference type="PANTHER" id="PTHR21180">
    <property type="entry name" value="ENDONUCLEASE/EXONUCLEASE/PHOSPHATASE FAMILY DOMAIN-CONTAINING PROTEIN 1"/>
    <property type="match status" value="1"/>
</dbReference>
<dbReference type="InterPro" id="IPR010994">
    <property type="entry name" value="RuvA_2-like"/>
</dbReference>
<evidence type="ECO:0000313" key="1">
    <source>
        <dbReference type="EMBL" id="VAW85397.1"/>
    </source>
</evidence>
<accession>A0A3B0ZD65</accession>
<reference evidence="1" key="1">
    <citation type="submission" date="2018-06" db="EMBL/GenBank/DDBJ databases">
        <authorList>
            <person name="Zhirakovskaya E."/>
        </authorList>
    </citation>
    <scope>NUCLEOTIDE SEQUENCE</scope>
</reference>
<dbReference type="GO" id="GO:0015627">
    <property type="term" value="C:type II protein secretion system complex"/>
    <property type="evidence" value="ECO:0007669"/>
    <property type="project" value="TreeGrafter"/>
</dbReference>
<gene>
    <name evidence="1" type="ORF">MNBD_GAMMA17-1885</name>
</gene>
<organism evidence="1">
    <name type="scientific">hydrothermal vent metagenome</name>
    <dbReference type="NCBI Taxonomy" id="652676"/>
    <lineage>
        <taxon>unclassified sequences</taxon>
        <taxon>metagenomes</taxon>
        <taxon>ecological metagenomes</taxon>
    </lineage>
</organism>
<dbReference type="SUPFAM" id="SSF47781">
    <property type="entry name" value="RuvA domain 2-like"/>
    <property type="match status" value="1"/>
</dbReference>
<dbReference type="PANTHER" id="PTHR21180:SF32">
    <property type="entry name" value="ENDONUCLEASE_EXONUCLEASE_PHOSPHATASE FAMILY DOMAIN-CONTAINING PROTEIN 1"/>
    <property type="match status" value="1"/>
</dbReference>